<evidence type="ECO:0000313" key="2">
    <source>
        <dbReference type="EMBL" id="SHK77648.1"/>
    </source>
</evidence>
<organism evidence="2 3">
    <name type="scientific">Desulforamulus aeronauticus DSM 10349</name>
    <dbReference type="NCBI Taxonomy" id="1121421"/>
    <lineage>
        <taxon>Bacteria</taxon>
        <taxon>Bacillati</taxon>
        <taxon>Bacillota</taxon>
        <taxon>Clostridia</taxon>
        <taxon>Eubacteriales</taxon>
        <taxon>Peptococcaceae</taxon>
        <taxon>Desulforamulus</taxon>
    </lineage>
</organism>
<evidence type="ECO:0008006" key="4">
    <source>
        <dbReference type="Google" id="ProtNLM"/>
    </source>
</evidence>
<feature type="chain" id="PRO_5039628449" description="Lipoprotein" evidence="1">
    <location>
        <begin position="22"/>
        <end position="191"/>
    </location>
</feature>
<reference evidence="3" key="1">
    <citation type="submission" date="2016-11" db="EMBL/GenBank/DDBJ databases">
        <authorList>
            <person name="Varghese N."/>
            <person name="Submissions S."/>
        </authorList>
    </citation>
    <scope>NUCLEOTIDE SEQUENCE [LARGE SCALE GENOMIC DNA]</scope>
    <source>
        <strain evidence="3">DSM 10349</strain>
    </source>
</reference>
<dbReference type="OrthoDB" id="1786546at2"/>
<accession>A0A1M6V877</accession>
<feature type="signal peptide" evidence="1">
    <location>
        <begin position="1"/>
        <end position="21"/>
    </location>
</feature>
<dbReference type="STRING" id="1121421.SAMN02745123_03102"/>
<keyword evidence="3" id="KW-1185">Reference proteome</keyword>
<dbReference type="Proteomes" id="UP000183997">
    <property type="component" value="Unassembled WGS sequence"/>
</dbReference>
<evidence type="ECO:0000313" key="3">
    <source>
        <dbReference type="Proteomes" id="UP000183997"/>
    </source>
</evidence>
<dbReference type="RefSeq" id="WP_072916140.1">
    <property type="nucleotide sequence ID" value="NZ_FRAR01000023.1"/>
</dbReference>
<dbReference type="EMBL" id="FRAR01000023">
    <property type="protein sequence ID" value="SHK77648.1"/>
    <property type="molecule type" value="Genomic_DNA"/>
</dbReference>
<name>A0A1M6V877_9FIRM</name>
<dbReference type="PROSITE" id="PS51257">
    <property type="entry name" value="PROKAR_LIPOPROTEIN"/>
    <property type="match status" value="1"/>
</dbReference>
<proteinExistence type="predicted"/>
<protein>
    <recommendedName>
        <fullName evidence="4">Lipoprotein</fullName>
    </recommendedName>
</protein>
<dbReference type="AlphaFoldDB" id="A0A1M6V877"/>
<keyword evidence="1" id="KW-0732">Signal</keyword>
<sequence>MKKKILLLLALSLSLSLVLFGCGGSSKEIVEVKTPEEAAKMEGDPIQNLALKEKQWLSQLDVVRSEISKSYDDWEQGKISKEDFLGQLNKSKETIKPLIKDYDLHMEVNAFPEDSKNEEIYKDGLAYGDKLRAIVNNFIFMATEGIMDSQTNKLKPLTDDQIKDVYKKYMVERYDEYKAKLSPALENAAKK</sequence>
<evidence type="ECO:0000256" key="1">
    <source>
        <dbReference type="SAM" id="SignalP"/>
    </source>
</evidence>
<gene>
    <name evidence="2" type="ORF">SAMN02745123_03102</name>
</gene>